<feature type="chain" id="PRO_5045418838" description="DUF1795 domain-containing protein" evidence="2">
    <location>
        <begin position="22"/>
        <end position="198"/>
    </location>
</feature>
<comment type="caution">
    <text evidence="3">The sequence shown here is derived from an EMBL/GenBank/DDBJ whole genome shotgun (WGS) entry which is preliminary data.</text>
</comment>
<gene>
    <name evidence="3" type="ORF">ACFQ3F_01415</name>
</gene>
<evidence type="ECO:0000256" key="2">
    <source>
        <dbReference type="SAM" id="SignalP"/>
    </source>
</evidence>
<feature type="compositionally biased region" description="Low complexity" evidence="1">
    <location>
        <begin position="33"/>
        <end position="52"/>
    </location>
</feature>
<sequence>MTTRSRGAVAAVLLAALVGLSACQGSDEPPRTDPTTDATTASPGPTDTTPSPSVEPATGELVDLRALTYHLPAGIPWTFGPTGRSVADYQKNPGTRPITVLGSETPVFSGSPATLDYAADLVLRDESRFTHPLQRGQDRTVGNVTGWTATTRTGSRNDRVLMWGTVRNGYYFYLSVTGADDVETKAMFESILASIEWK</sequence>
<evidence type="ECO:0000256" key="1">
    <source>
        <dbReference type="SAM" id="MobiDB-lite"/>
    </source>
</evidence>
<reference evidence="4" key="1">
    <citation type="journal article" date="2019" name="Int. J. Syst. Evol. Microbiol.">
        <title>The Global Catalogue of Microorganisms (GCM) 10K type strain sequencing project: providing services to taxonomists for standard genome sequencing and annotation.</title>
        <authorList>
            <consortium name="The Broad Institute Genomics Platform"/>
            <consortium name="The Broad Institute Genome Sequencing Center for Infectious Disease"/>
            <person name="Wu L."/>
            <person name="Ma J."/>
        </authorList>
    </citation>
    <scope>NUCLEOTIDE SEQUENCE [LARGE SCALE GENOMIC DNA]</scope>
    <source>
        <strain evidence="4">CCUG 52478</strain>
    </source>
</reference>
<dbReference type="RefSeq" id="WP_367922141.1">
    <property type="nucleotide sequence ID" value="NZ_BAABAC010000052.1"/>
</dbReference>
<keyword evidence="2" id="KW-0732">Signal</keyword>
<protein>
    <recommendedName>
        <fullName evidence="5">DUF1795 domain-containing protein</fullName>
    </recommendedName>
</protein>
<accession>A0ABW3VVW2</accession>
<dbReference type="PROSITE" id="PS51257">
    <property type="entry name" value="PROKAR_LIPOPROTEIN"/>
    <property type="match status" value="1"/>
</dbReference>
<name>A0ABW3VVW2_9ACTN</name>
<keyword evidence="4" id="KW-1185">Reference proteome</keyword>
<feature type="region of interest" description="Disordered" evidence="1">
    <location>
        <begin position="23"/>
        <end position="56"/>
    </location>
</feature>
<dbReference type="Proteomes" id="UP001597229">
    <property type="component" value="Unassembled WGS sequence"/>
</dbReference>
<evidence type="ECO:0008006" key="5">
    <source>
        <dbReference type="Google" id="ProtNLM"/>
    </source>
</evidence>
<dbReference type="EMBL" id="JBHTLX010000004">
    <property type="protein sequence ID" value="MFD1246434.1"/>
    <property type="molecule type" value="Genomic_DNA"/>
</dbReference>
<proteinExistence type="predicted"/>
<evidence type="ECO:0000313" key="4">
    <source>
        <dbReference type="Proteomes" id="UP001597229"/>
    </source>
</evidence>
<organism evidence="3 4">
    <name type="scientific">Nocardioides ginsengisoli</name>
    <dbReference type="NCBI Taxonomy" id="363868"/>
    <lineage>
        <taxon>Bacteria</taxon>
        <taxon>Bacillati</taxon>
        <taxon>Actinomycetota</taxon>
        <taxon>Actinomycetes</taxon>
        <taxon>Propionibacteriales</taxon>
        <taxon>Nocardioidaceae</taxon>
        <taxon>Nocardioides</taxon>
    </lineage>
</organism>
<evidence type="ECO:0000313" key="3">
    <source>
        <dbReference type="EMBL" id="MFD1246434.1"/>
    </source>
</evidence>
<feature type="signal peptide" evidence="2">
    <location>
        <begin position="1"/>
        <end position="21"/>
    </location>
</feature>